<dbReference type="RefSeq" id="WP_058246868.1">
    <property type="nucleotide sequence ID" value="NZ_CYSE01000002.1"/>
</dbReference>
<sequence length="316" mass="32230">MADYSYDGAYRAQAPRSGASLANWAGAAVSLALVAGVGVWGYGVMARDVSGVPIVQAMSGPMRVAPTDPGGHLADHQGLAVNAVAGSGAAEAPADRLILAPRPAGLGEDDVALGAIIPQAPAPMQASLADNAKVVALTAPEIAEDDPIQALANQLAAGAAPLAPLDAESAEVVTALNDTVAEPEAAKPAYTGPGLTHSLRPVVRPTGLRTASLAPVPVAAAASTQELDAGSLPAGTRLVQIGAFDSPETARAEWQRLEVRFGDYLDGKNRVIQKASSGGRVFYRLRAEGFADLSDARRFCAAFVAQNVDCIPVVSR</sequence>
<feature type="domain" description="SPOR" evidence="2">
    <location>
        <begin position="231"/>
        <end position="316"/>
    </location>
</feature>
<gene>
    <name evidence="3" type="ORF">TRN7648_01359</name>
</gene>
<proteinExistence type="predicted"/>
<dbReference type="InterPro" id="IPR007730">
    <property type="entry name" value="SPOR-like_dom"/>
</dbReference>
<keyword evidence="4" id="KW-1185">Reference proteome</keyword>
<feature type="transmembrane region" description="Helical" evidence="1">
    <location>
        <begin position="21"/>
        <end position="43"/>
    </location>
</feature>
<dbReference type="SUPFAM" id="SSF110997">
    <property type="entry name" value="Sporulation related repeat"/>
    <property type="match status" value="1"/>
</dbReference>
<dbReference type="Proteomes" id="UP000054935">
    <property type="component" value="Unassembled WGS sequence"/>
</dbReference>
<reference evidence="3 4" key="1">
    <citation type="submission" date="2015-09" db="EMBL/GenBank/DDBJ databases">
        <authorList>
            <consortium name="Swine Surveillance"/>
        </authorList>
    </citation>
    <scope>NUCLEOTIDE SEQUENCE [LARGE SCALE GENOMIC DNA]</scope>
    <source>
        <strain evidence="3 4">CECT 7648</strain>
    </source>
</reference>
<dbReference type="PROSITE" id="PS51724">
    <property type="entry name" value="SPOR"/>
    <property type="match status" value="1"/>
</dbReference>
<protein>
    <submittedName>
        <fullName evidence="3">Sporulation related domain protein</fullName>
    </submittedName>
</protein>
<organism evidence="3 4">
    <name type="scientific">Tropicibacter naphthalenivorans</name>
    <dbReference type="NCBI Taxonomy" id="441103"/>
    <lineage>
        <taxon>Bacteria</taxon>
        <taxon>Pseudomonadati</taxon>
        <taxon>Pseudomonadota</taxon>
        <taxon>Alphaproteobacteria</taxon>
        <taxon>Rhodobacterales</taxon>
        <taxon>Roseobacteraceae</taxon>
        <taxon>Tropicibacter</taxon>
    </lineage>
</organism>
<dbReference type="EMBL" id="CYSE01000002">
    <property type="protein sequence ID" value="CUH77227.1"/>
    <property type="molecule type" value="Genomic_DNA"/>
</dbReference>
<keyword evidence="1" id="KW-0472">Membrane</keyword>
<accession>A0A0P1G6J0</accession>
<keyword evidence="1" id="KW-1133">Transmembrane helix</keyword>
<dbReference type="Pfam" id="PF05036">
    <property type="entry name" value="SPOR"/>
    <property type="match status" value="1"/>
</dbReference>
<dbReference type="GO" id="GO:0042834">
    <property type="term" value="F:peptidoglycan binding"/>
    <property type="evidence" value="ECO:0007669"/>
    <property type="project" value="InterPro"/>
</dbReference>
<evidence type="ECO:0000256" key="1">
    <source>
        <dbReference type="SAM" id="Phobius"/>
    </source>
</evidence>
<dbReference type="Gene3D" id="3.30.70.1070">
    <property type="entry name" value="Sporulation related repeat"/>
    <property type="match status" value="1"/>
</dbReference>
<evidence type="ECO:0000313" key="3">
    <source>
        <dbReference type="EMBL" id="CUH77227.1"/>
    </source>
</evidence>
<keyword evidence="1" id="KW-0812">Transmembrane</keyword>
<evidence type="ECO:0000259" key="2">
    <source>
        <dbReference type="PROSITE" id="PS51724"/>
    </source>
</evidence>
<dbReference type="STRING" id="441103.TRN7648_01359"/>
<dbReference type="AlphaFoldDB" id="A0A0P1G6J0"/>
<name>A0A0P1G6J0_9RHOB</name>
<evidence type="ECO:0000313" key="4">
    <source>
        <dbReference type="Proteomes" id="UP000054935"/>
    </source>
</evidence>
<dbReference type="InterPro" id="IPR036680">
    <property type="entry name" value="SPOR-like_sf"/>
</dbReference>